<dbReference type="OrthoDB" id="6423062at2759"/>
<feature type="transmembrane region" description="Helical" evidence="6">
    <location>
        <begin position="346"/>
        <end position="371"/>
    </location>
</feature>
<evidence type="ECO:0000313" key="10">
    <source>
        <dbReference type="Proteomes" id="UP000886998"/>
    </source>
</evidence>
<dbReference type="InterPro" id="IPR007632">
    <property type="entry name" value="Anoctamin"/>
</dbReference>
<dbReference type="GO" id="GO:0005254">
    <property type="term" value="F:chloride channel activity"/>
    <property type="evidence" value="ECO:0007669"/>
    <property type="project" value="TreeGrafter"/>
</dbReference>
<sequence length="870" mass="99344">MQSLRSQSGNTVRNRKKGSRMTLSEAGRLLRKRISVSRQLLAAGQVWKNSLPSHDCDVVVTFPQSTVEETLVWFLTQLKTNVPELMVEVRHHRHTNVYGFYLTTSNENLLKGAEEERLRKPLKPQFGGGMKEFVYEERECFSQSENKDLFLSSQERQSIILNLLYGLRASDKDELLHIKFIEGQPIVPKCLAEGVISQVLPLHNTEALNNLKRTWMQAIFKHQPLNDICDYFGVKIAIYFAWLGHYTKALTLPAFFGFFMWLCCYGKDQATEDVCFVVFALFNVLWATLYLESWKRNCAELAYRWGTLDIQNELLAEPRPLFTGPLAVSPVTGRMEPTYPAWKRNLFRYCVSLPVIAFCLLVVFLVMFLIFELQTWWDRMIDARGYPFWMMFFPKVLLALVINVLDGVYHKIAVWLNDKENYRGEEQYENHLVAKELLFQFVNSFLSLFYIAFYLQDMEKLKEQLAALLITRQVVGNIKESFIPFLTETLKLAHLGADHSVHTPSGSENEQKDFSSDQESDPMSSAASTPVHEHSKKKKNYNNLTQAEVESAMYKYEGTFEDYLEMFIQFGYVILFSSAFPMAAMCALMNNVIEIRSDAFKLCMIFQRPFGQRAENIGTWQHFHRNSLLKKKRKMESKSNSFESSTPSSKHPKKSMSKIKEKACQTEIIPPIKKDGSNSELVLGSSPSISINKNEVTEKLNSNIKISPMHDDQPHNSYCNAESRKTNCSPTSISGTCENILEIPCETIPVIQKDMDAMSINFETPYASTHKRVQRKLSLPQIKILKKNSSQESDSPPDAIQSGTGSKKLFSNTSNSGSSSRFFTTLKKRKHALKRALSFQNSSTSSDDKVQPSEQNNDNGGKVSGELNTV</sequence>
<dbReference type="PANTHER" id="PTHR12308:SF51">
    <property type="entry name" value="ANOCTAMIN-8"/>
    <property type="match status" value="1"/>
</dbReference>
<dbReference type="Proteomes" id="UP000886998">
    <property type="component" value="Unassembled WGS sequence"/>
</dbReference>
<dbReference type="EMBL" id="BMAV01022331">
    <property type="protein sequence ID" value="GFY77149.1"/>
    <property type="molecule type" value="Genomic_DNA"/>
</dbReference>
<dbReference type="InterPro" id="IPR049452">
    <property type="entry name" value="Anoctamin_TM"/>
</dbReference>
<dbReference type="PANTHER" id="PTHR12308">
    <property type="entry name" value="ANOCTAMIN"/>
    <property type="match status" value="1"/>
</dbReference>
<evidence type="ECO:0000256" key="7">
    <source>
        <dbReference type="SAM" id="MobiDB-lite"/>
    </source>
</evidence>
<name>A0A8X7CL89_9ARAC</name>
<evidence type="ECO:0000256" key="3">
    <source>
        <dbReference type="ARBA" id="ARBA00022692"/>
    </source>
</evidence>
<gene>
    <name evidence="9" type="primary">Ano8</name>
    <name evidence="9" type="ORF">TNIN_288531</name>
</gene>
<accession>A0A8X7CL89</accession>
<feature type="region of interest" description="Disordered" evidence="7">
    <location>
        <begin position="786"/>
        <end position="870"/>
    </location>
</feature>
<comment type="caution">
    <text evidence="9">The sequence shown here is derived from an EMBL/GenBank/DDBJ whole genome shotgun (WGS) entry which is preliminary data.</text>
</comment>
<comment type="caution">
    <text evidence="6">Lacks conserved residue(s) required for the propagation of feature annotation.</text>
</comment>
<dbReference type="Pfam" id="PF04547">
    <property type="entry name" value="Anoctamin"/>
    <property type="match status" value="1"/>
</dbReference>
<feature type="transmembrane region" description="Helical" evidence="6">
    <location>
        <begin position="274"/>
        <end position="291"/>
    </location>
</feature>
<feature type="transmembrane region" description="Helical" evidence="6">
    <location>
        <begin position="392"/>
        <end position="417"/>
    </location>
</feature>
<organism evidence="9 10">
    <name type="scientific">Trichonephila inaurata madagascariensis</name>
    <dbReference type="NCBI Taxonomy" id="2747483"/>
    <lineage>
        <taxon>Eukaryota</taxon>
        <taxon>Metazoa</taxon>
        <taxon>Ecdysozoa</taxon>
        <taxon>Arthropoda</taxon>
        <taxon>Chelicerata</taxon>
        <taxon>Arachnida</taxon>
        <taxon>Araneae</taxon>
        <taxon>Araneomorphae</taxon>
        <taxon>Entelegynae</taxon>
        <taxon>Araneoidea</taxon>
        <taxon>Nephilidae</taxon>
        <taxon>Trichonephila</taxon>
        <taxon>Trichonephila inaurata</taxon>
    </lineage>
</organism>
<evidence type="ECO:0000256" key="2">
    <source>
        <dbReference type="ARBA" id="ARBA00009671"/>
    </source>
</evidence>
<evidence type="ECO:0000256" key="4">
    <source>
        <dbReference type="ARBA" id="ARBA00022989"/>
    </source>
</evidence>
<feature type="region of interest" description="Disordered" evidence="7">
    <location>
        <begin position="501"/>
        <end position="542"/>
    </location>
</feature>
<keyword evidence="3 6" id="KW-0812">Transmembrane</keyword>
<keyword evidence="10" id="KW-1185">Reference proteome</keyword>
<protein>
    <recommendedName>
        <fullName evidence="6">Anoctamin</fullName>
    </recommendedName>
</protein>
<feature type="region of interest" description="Disordered" evidence="7">
    <location>
        <begin position="630"/>
        <end position="657"/>
    </location>
</feature>
<evidence type="ECO:0000313" key="9">
    <source>
        <dbReference type="EMBL" id="GFY77149.1"/>
    </source>
</evidence>
<dbReference type="AlphaFoldDB" id="A0A8X7CL89"/>
<feature type="compositionally biased region" description="Low complexity" evidence="7">
    <location>
        <begin position="810"/>
        <end position="825"/>
    </location>
</feature>
<feature type="domain" description="Anoctamin transmembrane" evidence="8">
    <location>
        <begin position="228"/>
        <end position="623"/>
    </location>
</feature>
<evidence type="ECO:0000256" key="1">
    <source>
        <dbReference type="ARBA" id="ARBA00004141"/>
    </source>
</evidence>
<reference evidence="9" key="1">
    <citation type="submission" date="2020-08" db="EMBL/GenBank/DDBJ databases">
        <title>Multicomponent nature underlies the extraordinary mechanical properties of spider dragline silk.</title>
        <authorList>
            <person name="Kono N."/>
            <person name="Nakamura H."/>
            <person name="Mori M."/>
            <person name="Yoshida Y."/>
            <person name="Ohtoshi R."/>
            <person name="Malay A.D."/>
            <person name="Moran D.A.P."/>
            <person name="Tomita M."/>
            <person name="Numata K."/>
            <person name="Arakawa K."/>
        </authorList>
    </citation>
    <scope>NUCLEOTIDE SEQUENCE</scope>
</reference>
<keyword evidence="5 6" id="KW-0472">Membrane</keyword>
<evidence type="ECO:0000256" key="5">
    <source>
        <dbReference type="ARBA" id="ARBA00023136"/>
    </source>
</evidence>
<comment type="similarity">
    <text evidence="2 6">Belongs to the anoctamin family.</text>
</comment>
<proteinExistence type="inferred from homology"/>
<evidence type="ECO:0000259" key="8">
    <source>
        <dbReference type="Pfam" id="PF04547"/>
    </source>
</evidence>
<keyword evidence="4 6" id="KW-1133">Transmembrane helix</keyword>
<dbReference type="GO" id="GO:0005886">
    <property type="term" value="C:plasma membrane"/>
    <property type="evidence" value="ECO:0007669"/>
    <property type="project" value="TreeGrafter"/>
</dbReference>
<comment type="subcellular location">
    <subcellularLocation>
        <location evidence="1 6">Membrane</location>
        <topology evidence="1 6">Multi-pass membrane protein</topology>
    </subcellularLocation>
</comment>
<feature type="compositionally biased region" description="Polar residues" evidence="7">
    <location>
        <begin position="1"/>
        <end position="12"/>
    </location>
</feature>
<feature type="region of interest" description="Disordered" evidence="7">
    <location>
        <begin position="1"/>
        <end position="23"/>
    </location>
</feature>
<feature type="transmembrane region" description="Helical" evidence="6">
    <location>
        <begin position="239"/>
        <end position="262"/>
    </location>
</feature>
<feature type="transmembrane region" description="Helical" evidence="6">
    <location>
        <begin position="437"/>
        <end position="455"/>
    </location>
</feature>
<evidence type="ECO:0000256" key="6">
    <source>
        <dbReference type="RuleBase" id="RU280814"/>
    </source>
</evidence>